<dbReference type="EMBL" id="VSRR010005131">
    <property type="protein sequence ID" value="MPC41625.1"/>
    <property type="molecule type" value="Genomic_DNA"/>
</dbReference>
<protein>
    <submittedName>
        <fullName evidence="2">Uncharacterized protein</fullName>
    </submittedName>
</protein>
<comment type="caution">
    <text evidence="2">The sequence shown here is derived from an EMBL/GenBank/DDBJ whole genome shotgun (WGS) entry which is preliminary data.</text>
</comment>
<feature type="region of interest" description="Disordered" evidence="1">
    <location>
        <begin position="1"/>
        <end position="34"/>
    </location>
</feature>
<evidence type="ECO:0000313" key="2">
    <source>
        <dbReference type="EMBL" id="MPC41625.1"/>
    </source>
</evidence>
<dbReference type="Proteomes" id="UP000324222">
    <property type="component" value="Unassembled WGS sequence"/>
</dbReference>
<dbReference type="AlphaFoldDB" id="A0A5B7F7S6"/>
<evidence type="ECO:0000313" key="3">
    <source>
        <dbReference type="Proteomes" id="UP000324222"/>
    </source>
</evidence>
<evidence type="ECO:0000256" key="1">
    <source>
        <dbReference type="SAM" id="MobiDB-lite"/>
    </source>
</evidence>
<keyword evidence="3" id="KW-1185">Reference proteome</keyword>
<reference evidence="2 3" key="1">
    <citation type="submission" date="2019-05" db="EMBL/GenBank/DDBJ databases">
        <title>Another draft genome of Portunus trituberculatus and its Hox gene families provides insights of decapod evolution.</title>
        <authorList>
            <person name="Jeong J.-H."/>
            <person name="Song I."/>
            <person name="Kim S."/>
            <person name="Choi T."/>
            <person name="Kim D."/>
            <person name="Ryu S."/>
            <person name="Kim W."/>
        </authorList>
    </citation>
    <scope>NUCLEOTIDE SEQUENCE [LARGE SCALE GENOMIC DNA]</scope>
    <source>
        <tissue evidence="2">Muscle</tissue>
    </source>
</reference>
<gene>
    <name evidence="2" type="ORF">E2C01_035227</name>
</gene>
<proteinExistence type="predicted"/>
<sequence length="109" mass="12086">MWVGEYSVTRGVSPIHLPSGPRRSDALPAARHQNPQGWCHPFPQELLQSLLTTILPPGVVNPPLECSIHALARSLVATLRGHACATRNKGLLPHLRPQLPFSSRERRQH</sequence>
<organism evidence="2 3">
    <name type="scientific">Portunus trituberculatus</name>
    <name type="common">Swimming crab</name>
    <name type="synonym">Neptunus trituberculatus</name>
    <dbReference type="NCBI Taxonomy" id="210409"/>
    <lineage>
        <taxon>Eukaryota</taxon>
        <taxon>Metazoa</taxon>
        <taxon>Ecdysozoa</taxon>
        <taxon>Arthropoda</taxon>
        <taxon>Crustacea</taxon>
        <taxon>Multicrustacea</taxon>
        <taxon>Malacostraca</taxon>
        <taxon>Eumalacostraca</taxon>
        <taxon>Eucarida</taxon>
        <taxon>Decapoda</taxon>
        <taxon>Pleocyemata</taxon>
        <taxon>Brachyura</taxon>
        <taxon>Eubrachyura</taxon>
        <taxon>Portunoidea</taxon>
        <taxon>Portunidae</taxon>
        <taxon>Portuninae</taxon>
        <taxon>Portunus</taxon>
    </lineage>
</organism>
<name>A0A5B7F7S6_PORTR</name>
<accession>A0A5B7F7S6</accession>